<dbReference type="GO" id="GO:0009279">
    <property type="term" value="C:cell outer membrane"/>
    <property type="evidence" value="ECO:0007669"/>
    <property type="project" value="TreeGrafter"/>
</dbReference>
<comment type="similarity">
    <text evidence="1">Belongs to the intimin/invasin family.</text>
</comment>
<dbReference type="OrthoDB" id="5620247at2"/>
<evidence type="ECO:0000313" key="3">
    <source>
        <dbReference type="EMBL" id="TDQ50647.1"/>
    </source>
</evidence>
<dbReference type="PANTHER" id="PTHR39576">
    <property type="entry name" value="ATTACHING AND EFFACING PROTEIN HOMOLOG-RELATED-RELATED"/>
    <property type="match status" value="1"/>
</dbReference>
<name>A0A4V3D874_9GAMM</name>
<organism evidence="3 4">
    <name type="scientific">Permianibacter aggregans</name>
    <dbReference type="NCBI Taxonomy" id="1510150"/>
    <lineage>
        <taxon>Bacteria</taxon>
        <taxon>Pseudomonadati</taxon>
        <taxon>Pseudomonadota</taxon>
        <taxon>Gammaproteobacteria</taxon>
        <taxon>Pseudomonadales</taxon>
        <taxon>Pseudomonadaceae</taxon>
        <taxon>Permianibacter</taxon>
    </lineage>
</organism>
<dbReference type="SUPFAM" id="SSF49373">
    <property type="entry name" value="Invasin/intimin cell-adhesion fragments"/>
    <property type="match status" value="4"/>
</dbReference>
<evidence type="ECO:0000313" key="4">
    <source>
        <dbReference type="Proteomes" id="UP000295375"/>
    </source>
</evidence>
<evidence type="ECO:0000256" key="1">
    <source>
        <dbReference type="ARBA" id="ARBA00010116"/>
    </source>
</evidence>
<dbReference type="InterPro" id="IPR051715">
    <property type="entry name" value="Intimin-Invasin_domain"/>
</dbReference>
<dbReference type="PANTHER" id="PTHR39576:SF2">
    <property type="entry name" value="ATTACHING AND EFFACING PROTEIN HOMOLOG-RELATED"/>
    <property type="match status" value="1"/>
</dbReference>
<feature type="domain" description="Big-1" evidence="2">
    <location>
        <begin position="337"/>
        <end position="434"/>
    </location>
</feature>
<dbReference type="InterPro" id="IPR008964">
    <property type="entry name" value="Invasin/intimin_cell_adhesion"/>
</dbReference>
<dbReference type="PROSITE" id="PS51127">
    <property type="entry name" value="BIG1"/>
    <property type="match status" value="2"/>
</dbReference>
<comment type="caution">
    <text evidence="3">The sequence shown here is derived from an EMBL/GenBank/DDBJ whole genome shotgun (WGS) entry which is preliminary data.</text>
</comment>
<feature type="domain" description="Big-1" evidence="2">
    <location>
        <begin position="44"/>
        <end position="138"/>
    </location>
</feature>
<evidence type="ECO:0000259" key="2">
    <source>
        <dbReference type="PROSITE" id="PS51127"/>
    </source>
</evidence>
<dbReference type="Pfam" id="PF02369">
    <property type="entry name" value="Big_1"/>
    <property type="match status" value="2"/>
</dbReference>
<dbReference type="InterPro" id="IPR013783">
    <property type="entry name" value="Ig-like_fold"/>
</dbReference>
<proteinExistence type="inferred from homology"/>
<dbReference type="EMBL" id="SNYM01000002">
    <property type="protein sequence ID" value="TDQ50647.1"/>
    <property type="molecule type" value="Genomic_DNA"/>
</dbReference>
<gene>
    <name evidence="3" type="ORF">EV696_102330</name>
</gene>
<dbReference type="SMART" id="SM00634">
    <property type="entry name" value="BID_1"/>
    <property type="match status" value="3"/>
</dbReference>
<reference evidence="3 4" key="1">
    <citation type="submission" date="2019-03" db="EMBL/GenBank/DDBJ databases">
        <title>Genomic Encyclopedia of Type Strains, Phase IV (KMG-IV): sequencing the most valuable type-strain genomes for metagenomic binning, comparative biology and taxonomic classification.</title>
        <authorList>
            <person name="Goeker M."/>
        </authorList>
    </citation>
    <scope>NUCLEOTIDE SEQUENCE [LARGE SCALE GENOMIC DNA]</scope>
    <source>
        <strain evidence="3 4">DSM 103792</strain>
    </source>
</reference>
<sequence>MKVLFTRAWGFLIGALLLVACGGSGGPVGGETAPPPNAGPVPASITLFSDLGALRSSGADIANLTAIVKDANNVVISGATVNFAASSGSLAVTQPTTDAQGQAKATLGTSGNPANRTITVTATVAGTTLSQTLSIAVTGTVLNIAAPTSMASGDTQAITLTLRDADGNGIGGQAIALTSARSNTFSDANPITSATGSATVQYTATNGGSETVNATTLGGTVAASASFNISSESFLLQKISAGGQVETPPADIALSANGTIRLTWTSGGAGVQGNVTFTTTRGTVDGAASVTKATNSSGQTSVVVAATSAGPAVITATAANGTTAQIQVEFIATNPSAIAVNASPTSVAAGGKQSTINAVVRDAAGNLVKNQVVVFTLNDTTGGSIFPASAVTNSSGLASTVYTSSNTASATNGVQITATVQGTAVSGTVALTVSQTPLFISIGTGNELEEPDQSSYIKEFIVFITDSNGVARPNQSFVASVVPLPNTANPSFVEPGDADSAAYMKGVFVAGADSWIPAYSAFCRNEDADLDGVLDPGEDYNGNGMLTPGNQVGIDASSTFVTDAGGFAKVRLRYAQQYAYWMQARIRITATVNGTESIAQQNWVLEGIASDYRLNTAPPGRVFADGVVGSPFGRASTCANPN</sequence>
<keyword evidence="4" id="KW-1185">Reference proteome</keyword>
<dbReference type="InterPro" id="IPR003344">
    <property type="entry name" value="Big_1_dom"/>
</dbReference>
<dbReference type="RefSeq" id="WP_133587991.1">
    <property type="nucleotide sequence ID" value="NZ_CP037953.1"/>
</dbReference>
<dbReference type="PROSITE" id="PS51257">
    <property type="entry name" value="PROKAR_LIPOPROTEIN"/>
    <property type="match status" value="1"/>
</dbReference>
<accession>A0A4V3D874</accession>
<protein>
    <submittedName>
        <fullName evidence="3">Ig-like protein group 1</fullName>
    </submittedName>
</protein>
<dbReference type="Proteomes" id="UP000295375">
    <property type="component" value="Unassembled WGS sequence"/>
</dbReference>
<dbReference type="Gene3D" id="2.60.40.10">
    <property type="entry name" value="Immunoglobulins"/>
    <property type="match status" value="4"/>
</dbReference>
<dbReference type="AlphaFoldDB" id="A0A4V3D874"/>